<reference evidence="3 4" key="1">
    <citation type="submission" date="2016-10" db="EMBL/GenBank/DDBJ databases">
        <authorList>
            <person name="de Groot N.N."/>
        </authorList>
    </citation>
    <scope>NUCLEOTIDE SEQUENCE [LARGE SCALE GENOMIC DNA]</scope>
    <source>
        <strain evidence="3 4">DSM 21741</strain>
    </source>
</reference>
<dbReference type="Proteomes" id="UP000199092">
    <property type="component" value="Chromosome I"/>
</dbReference>
<keyword evidence="3" id="KW-0808">Transferase</keyword>
<dbReference type="Pfam" id="PF08241">
    <property type="entry name" value="Methyltransf_11"/>
    <property type="match status" value="1"/>
</dbReference>
<organism evidence="3 4">
    <name type="scientific">Friedmanniella luteola</name>
    <dbReference type="NCBI Taxonomy" id="546871"/>
    <lineage>
        <taxon>Bacteria</taxon>
        <taxon>Bacillati</taxon>
        <taxon>Actinomycetota</taxon>
        <taxon>Actinomycetes</taxon>
        <taxon>Propionibacteriales</taxon>
        <taxon>Nocardioidaceae</taxon>
        <taxon>Friedmanniella</taxon>
    </lineage>
</organism>
<evidence type="ECO:0000256" key="1">
    <source>
        <dbReference type="SAM" id="MobiDB-lite"/>
    </source>
</evidence>
<keyword evidence="4" id="KW-1185">Reference proteome</keyword>
<dbReference type="EMBL" id="LT629749">
    <property type="protein sequence ID" value="SDS97088.1"/>
    <property type="molecule type" value="Genomic_DNA"/>
</dbReference>
<protein>
    <submittedName>
        <fullName evidence="3">Methyltransferase domain-containing protein</fullName>
    </submittedName>
</protein>
<gene>
    <name evidence="3" type="ORF">SAMN04488543_2745</name>
</gene>
<dbReference type="InterPro" id="IPR029063">
    <property type="entry name" value="SAM-dependent_MTases_sf"/>
</dbReference>
<dbReference type="PANTHER" id="PTHR43460">
    <property type="entry name" value="METHYLTRANSFERASE"/>
    <property type="match status" value="1"/>
</dbReference>
<dbReference type="GO" id="GO:0008757">
    <property type="term" value="F:S-adenosylmethionine-dependent methyltransferase activity"/>
    <property type="evidence" value="ECO:0007669"/>
    <property type="project" value="InterPro"/>
</dbReference>
<dbReference type="GO" id="GO:0032259">
    <property type="term" value="P:methylation"/>
    <property type="evidence" value="ECO:0007669"/>
    <property type="project" value="UniProtKB-KW"/>
</dbReference>
<feature type="compositionally biased region" description="Low complexity" evidence="1">
    <location>
        <begin position="15"/>
        <end position="25"/>
    </location>
</feature>
<dbReference type="InterPro" id="IPR052939">
    <property type="entry name" value="23S_rRNA_MeTrnsfrase_RlmA"/>
</dbReference>
<dbReference type="InterPro" id="IPR013216">
    <property type="entry name" value="Methyltransf_11"/>
</dbReference>
<accession>A0A1H1WIA9</accession>
<sequence length="283" mass="31159">MPMPVGRRPLRGRRPAAPGQRSAPADLQNGAMRSFDELVTEADHAPVEGWDFSWLDGRATEERPPWGYARALARRLAEAGASLDLQTGGGEVLAEAGTYPPLAVATEGWRPNLVVAAARLRPLGVAVLGHDEAAPLPFADASFDLVSSRHPVSTDWAEIARVLVPGGRYFSQQIGPASMVELSEAFLGPLPDADRWRRPEDARAAAERCGLEVVDLRSARLRAEFSDVGAIVYVLRKCVWWVPGFTVERYRDTLRRLHQQMVDDGPFVAHSSRFLVEARRPPR</sequence>
<name>A0A1H1WIA9_9ACTN</name>
<dbReference type="Gene3D" id="3.40.50.150">
    <property type="entry name" value="Vaccinia Virus protein VP39"/>
    <property type="match status" value="1"/>
</dbReference>
<dbReference type="AlphaFoldDB" id="A0A1H1WIA9"/>
<evidence type="ECO:0000259" key="2">
    <source>
        <dbReference type="Pfam" id="PF08241"/>
    </source>
</evidence>
<dbReference type="SUPFAM" id="SSF53335">
    <property type="entry name" value="S-adenosyl-L-methionine-dependent methyltransferases"/>
    <property type="match status" value="1"/>
</dbReference>
<feature type="domain" description="Methyltransferase type 11" evidence="2">
    <location>
        <begin position="83"/>
        <end position="170"/>
    </location>
</feature>
<dbReference type="STRING" id="546871.SAMN04488543_2745"/>
<proteinExistence type="predicted"/>
<dbReference type="PANTHER" id="PTHR43460:SF1">
    <property type="entry name" value="METHYLTRANSFERASE TYPE 11 DOMAIN-CONTAINING PROTEIN"/>
    <property type="match status" value="1"/>
</dbReference>
<evidence type="ECO:0000313" key="4">
    <source>
        <dbReference type="Proteomes" id="UP000199092"/>
    </source>
</evidence>
<feature type="region of interest" description="Disordered" evidence="1">
    <location>
        <begin position="1"/>
        <end position="29"/>
    </location>
</feature>
<evidence type="ECO:0000313" key="3">
    <source>
        <dbReference type="EMBL" id="SDS97088.1"/>
    </source>
</evidence>
<keyword evidence="3" id="KW-0489">Methyltransferase</keyword>